<accession>A0ABW2YK26</accession>
<dbReference type="InterPro" id="IPR011990">
    <property type="entry name" value="TPR-like_helical_dom_sf"/>
</dbReference>
<dbReference type="Pfam" id="PF14559">
    <property type="entry name" value="TPR_19"/>
    <property type="match status" value="1"/>
</dbReference>
<dbReference type="RefSeq" id="WP_386811621.1">
    <property type="nucleotide sequence ID" value="NZ_JBHTIH010000002.1"/>
</dbReference>
<sequence>MASAASAQRPPAVVPARADAVLERLPRGYAQLMPARANAPLPQAQIERLLATAARSGDARLVARAEAALARWPAADDTPAVLRARAYAAQYRHDFPASLALLARLVQRDPRDGDARLMRAQVWLVQGRLDAARAECATLALSVDAAGGLLCAAALAHRRDDAARAAQLLDRWLQQAGPRDPSRRHALVMRAEAAAEVDSVNTDVADAWFRRALAAASDDVRTLAAYSRHLRETRRPREAHALLVDTADSDHLLLERALAAHAARLDTAPALIESLARRYRLARAAGSEPDLRDEAEFELTLRGDAAAALPLAQRNFASQRDREDVALLRRASHAANRPEALQPLHAWARAQRLDLRPLPAEVR</sequence>
<evidence type="ECO:0000313" key="1">
    <source>
        <dbReference type="EMBL" id="MFD0737824.1"/>
    </source>
</evidence>
<dbReference type="Gene3D" id="1.25.40.10">
    <property type="entry name" value="Tetratricopeptide repeat domain"/>
    <property type="match status" value="1"/>
</dbReference>
<dbReference type="Proteomes" id="UP001597090">
    <property type="component" value="Unassembled WGS sequence"/>
</dbReference>
<proteinExistence type="predicted"/>
<keyword evidence="2" id="KW-1185">Reference proteome</keyword>
<evidence type="ECO:0000313" key="2">
    <source>
        <dbReference type="Proteomes" id="UP001597090"/>
    </source>
</evidence>
<dbReference type="EMBL" id="JBHTIH010000002">
    <property type="protein sequence ID" value="MFD0737824.1"/>
    <property type="molecule type" value="Genomic_DNA"/>
</dbReference>
<reference evidence="2" key="1">
    <citation type="journal article" date="2019" name="Int. J. Syst. Evol. Microbiol.">
        <title>The Global Catalogue of Microorganisms (GCM) 10K type strain sequencing project: providing services to taxonomists for standard genome sequencing and annotation.</title>
        <authorList>
            <consortium name="The Broad Institute Genomics Platform"/>
            <consortium name="The Broad Institute Genome Sequencing Center for Infectious Disease"/>
            <person name="Wu L."/>
            <person name="Ma J."/>
        </authorList>
    </citation>
    <scope>NUCLEOTIDE SEQUENCE [LARGE SCALE GENOMIC DNA]</scope>
    <source>
        <strain evidence="2">CCUG 55491</strain>
    </source>
</reference>
<name>A0ABW2YK26_9GAMM</name>
<protein>
    <submittedName>
        <fullName evidence="1">Tetratricopeptide repeat protein</fullName>
    </submittedName>
</protein>
<gene>
    <name evidence="1" type="ORF">ACFQZQ_00775</name>
</gene>
<organism evidence="1 2">
    <name type="scientific">Lysobacter koreensis</name>
    <dbReference type="NCBI Taxonomy" id="266122"/>
    <lineage>
        <taxon>Bacteria</taxon>
        <taxon>Pseudomonadati</taxon>
        <taxon>Pseudomonadota</taxon>
        <taxon>Gammaproteobacteria</taxon>
        <taxon>Lysobacterales</taxon>
        <taxon>Lysobacteraceae</taxon>
        <taxon>Lysobacter</taxon>
    </lineage>
</organism>
<dbReference type="SUPFAM" id="SSF48452">
    <property type="entry name" value="TPR-like"/>
    <property type="match status" value="1"/>
</dbReference>
<comment type="caution">
    <text evidence="1">The sequence shown here is derived from an EMBL/GenBank/DDBJ whole genome shotgun (WGS) entry which is preliminary data.</text>
</comment>